<proteinExistence type="predicted"/>
<dbReference type="OrthoDB" id="850811at2"/>
<evidence type="ECO:0000313" key="2">
    <source>
        <dbReference type="Proteomes" id="UP000199249"/>
    </source>
</evidence>
<dbReference type="AlphaFoldDB" id="A0A1H3EUK8"/>
<sequence length="197" mass="21210">MLTASLLGTACTKDCDPIPESVATTPAQAATLNVNFAYAGSTEERSVSYVADKPNAELLSDRLLHTISSEATTTGPADRVTFALAKSRQKPELVGTYSLSSQPDASQGDVQVSFIRFTPSTNTSNNTISGNQNQLNGSLIITTYDEARKLISGTYEVKATGIRDVFAFRNYADLNPDAQREGNLRVHGSFTEIRLLP</sequence>
<evidence type="ECO:0000313" key="1">
    <source>
        <dbReference type="EMBL" id="SDX82295.1"/>
    </source>
</evidence>
<dbReference type="Proteomes" id="UP000199249">
    <property type="component" value="Unassembled WGS sequence"/>
</dbReference>
<protein>
    <submittedName>
        <fullName evidence="1">Uncharacterized protein</fullName>
    </submittedName>
</protein>
<dbReference type="STRING" id="651662.SAMN04488069_103309"/>
<gene>
    <name evidence="1" type="ORF">SAMN04488069_103309</name>
</gene>
<dbReference type="EMBL" id="FNOV01000003">
    <property type="protein sequence ID" value="SDX82295.1"/>
    <property type="molecule type" value="Genomic_DNA"/>
</dbReference>
<reference evidence="2" key="1">
    <citation type="submission" date="2016-10" db="EMBL/GenBank/DDBJ databases">
        <authorList>
            <person name="Varghese N."/>
            <person name="Submissions S."/>
        </authorList>
    </citation>
    <scope>NUCLEOTIDE SEQUENCE [LARGE SCALE GENOMIC DNA]</scope>
    <source>
        <strain evidence="2">CGMCC 1.8975</strain>
    </source>
</reference>
<dbReference type="RefSeq" id="WP_092738620.1">
    <property type="nucleotide sequence ID" value="NZ_FNOV01000003.1"/>
</dbReference>
<accession>A0A1H3EUK8</accession>
<organism evidence="1 2">
    <name type="scientific">Hymenobacter psychrophilus</name>
    <dbReference type="NCBI Taxonomy" id="651662"/>
    <lineage>
        <taxon>Bacteria</taxon>
        <taxon>Pseudomonadati</taxon>
        <taxon>Bacteroidota</taxon>
        <taxon>Cytophagia</taxon>
        <taxon>Cytophagales</taxon>
        <taxon>Hymenobacteraceae</taxon>
        <taxon>Hymenobacter</taxon>
    </lineage>
</organism>
<name>A0A1H3EUK8_9BACT</name>
<keyword evidence="2" id="KW-1185">Reference proteome</keyword>